<evidence type="ECO:0000313" key="7">
    <source>
        <dbReference type="Proteomes" id="UP000475214"/>
    </source>
</evidence>
<dbReference type="SUPFAM" id="SSF46785">
    <property type="entry name" value="Winged helix' DNA-binding domain"/>
    <property type="match status" value="1"/>
</dbReference>
<sequence>MSSRLELRAMELLLAIAEHGSIGEAARALQLAQPTVSTNLRRLEHQLGLRLVERTARGSRLTPTGSAVTDWAREVLTASDRFEAAVAALRHERAGQLHVSASMTIAEYLMPGWLADLQRHEPDLAIALRVGNSEEVAGQVLAGSAELGFVEGVTLPEGVRAHTVAEDQLAVVVSADHPWASGRRPVTVSELLSARLVLREPGSGTREAFDHAVAALGLPLPQPALELGSTASIKTALLDSDGVGVLSSLTVRAELAGQLLVAVDVAGLDLRRLLRLIWRADRDLTGAAALLARRAVSK</sequence>
<evidence type="ECO:0000256" key="4">
    <source>
        <dbReference type="ARBA" id="ARBA00023163"/>
    </source>
</evidence>
<dbReference type="InterPro" id="IPR000847">
    <property type="entry name" value="LysR_HTH_N"/>
</dbReference>
<dbReference type="EMBL" id="JAAGOA010000010">
    <property type="protein sequence ID" value="NEE01595.1"/>
    <property type="molecule type" value="Genomic_DNA"/>
</dbReference>
<proteinExistence type="inferred from homology"/>
<evidence type="ECO:0000313" key="6">
    <source>
        <dbReference type="EMBL" id="NEE01595.1"/>
    </source>
</evidence>
<dbReference type="Pfam" id="PF00126">
    <property type="entry name" value="HTH_1"/>
    <property type="match status" value="1"/>
</dbReference>
<evidence type="ECO:0000256" key="3">
    <source>
        <dbReference type="ARBA" id="ARBA00023125"/>
    </source>
</evidence>
<organism evidence="6 7">
    <name type="scientific">Phytoactinopolyspora halotolerans</name>
    <dbReference type="NCBI Taxonomy" id="1981512"/>
    <lineage>
        <taxon>Bacteria</taxon>
        <taxon>Bacillati</taxon>
        <taxon>Actinomycetota</taxon>
        <taxon>Actinomycetes</taxon>
        <taxon>Jiangellales</taxon>
        <taxon>Jiangellaceae</taxon>
        <taxon>Phytoactinopolyspora</taxon>
    </lineage>
</organism>
<dbReference type="InterPro" id="IPR036388">
    <property type="entry name" value="WH-like_DNA-bd_sf"/>
</dbReference>
<dbReference type="PRINTS" id="PR00039">
    <property type="entry name" value="HTHLYSR"/>
</dbReference>
<keyword evidence="7" id="KW-1185">Reference proteome</keyword>
<evidence type="ECO:0000256" key="2">
    <source>
        <dbReference type="ARBA" id="ARBA00023015"/>
    </source>
</evidence>
<comment type="caution">
    <text evidence="6">The sequence shown here is derived from an EMBL/GenBank/DDBJ whole genome shotgun (WGS) entry which is preliminary data.</text>
</comment>
<dbReference type="PANTHER" id="PTHR30126">
    <property type="entry name" value="HTH-TYPE TRANSCRIPTIONAL REGULATOR"/>
    <property type="match status" value="1"/>
</dbReference>
<evidence type="ECO:0000259" key="5">
    <source>
        <dbReference type="PROSITE" id="PS50931"/>
    </source>
</evidence>
<keyword evidence="3" id="KW-0238">DNA-binding</keyword>
<reference evidence="6 7" key="1">
    <citation type="submission" date="2020-02" db="EMBL/GenBank/DDBJ databases">
        <authorList>
            <person name="Li X.-J."/>
            <person name="Han X.-M."/>
        </authorList>
    </citation>
    <scope>NUCLEOTIDE SEQUENCE [LARGE SCALE GENOMIC DNA]</scope>
    <source>
        <strain evidence="6 7">CCTCC AB 2017055</strain>
    </source>
</reference>
<name>A0A6L9S802_9ACTN</name>
<protein>
    <submittedName>
        <fullName evidence="6">LysR family transcriptional regulator</fullName>
    </submittedName>
</protein>
<comment type="similarity">
    <text evidence="1">Belongs to the LysR transcriptional regulatory family.</text>
</comment>
<dbReference type="GO" id="GO:0000976">
    <property type="term" value="F:transcription cis-regulatory region binding"/>
    <property type="evidence" value="ECO:0007669"/>
    <property type="project" value="TreeGrafter"/>
</dbReference>
<dbReference type="PANTHER" id="PTHR30126:SF39">
    <property type="entry name" value="HTH-TYPE TRANSCRIPTIONAL REGULATOR CYSL"/>
    <property type="match status" value="1"/>
</dbReference>
<dbReference type="GO" id="GO:0003700">
    <property type="term" value="F:DNA-binding transcription factor activity"/>
    <property type="evidence" value="ECO:0007669"/>
    <property type="project" value="InterPro"/>
</dbReference>
<dbReference type="Proteomes" id="UP000475214">
    <property type="component" value="Unassembled WGS sequence"/>
</dbReference>
<keyword evidence="4" id="KW-0804">Transcription</keyword>
<feature type="domain" description="HTH lysR-type" evidence="5">
    <location>
        <begin position="5"/>
        <end position="62"/>
    </location>
</feature>
<dbReference type="PROSITE" id="PS50931">
    <property type="entry name" value="HTH_LYSR"/>
    <property type="match status" value="1"/>
</dbReference>
<accession>A0A6L9S802</accession>
<keyword evidence="2" id="KW-0805">Transcription regulation</keyword>
<dbReference type="Gene3D" id="3.40.190.10">
    <property type="entry name" value="Periplasmic binding protein-like II"/>
    <property type="match status" value="2"/>
</dbReference>
<gene>
    <name evidence="6" type="ORF">G1H10_15590</name>
</gene>
<dbReference type="RefSeq" id="WP_163739389.1">
    <property type="nucleotide sequence ID" value="NZ_JAAGOA010000010.1"/>
</dbReference>
<dbReference type="InterPro" id="IPR005119">
    <property type="entry name" value="LysR_subst-bd"/>
</dbReference>
<dbReference type="FunFam" id="1.10.10.10:FF:000001">
    <property type="entry name" value="LysR family transcriptional regulator"/>
    <property type="match status" value="1"/>
</dbReference>
<dbReference type="InterPro" id="IPR036390">
    <property type="entry name" value="WH_DNA-bd_sf"/>
</dbReference>
<dbReference type="Gene3D" id="1.10.10.10">
    <property type="entry name" value="Winged helix-like DNA-binding domain superfamily/Winged helix DNA-binding domain"/>
    <property type="match status" value="1"/>
</dbReference>
<dbReference type="AlphaFoldDB" id="A0A6L9S802"/>
<dbReference type="Pfam" id="PF03466">
    <property type="entry name" value="LysR_substrate"/>
    <property type="match status" value="1"/>
</dbReference>
<dbReference type="SUPFAM" id="SSF53850">
    <property type="entry name" value="Periplasmic binding protein-like II"/>
    <property type="match status" value="1"/>
</dbReference>
<evidence type="ECO:0000256" key="1">
    <source>
        <dbReference type="ARBA" id="ARBA00009437"/>
    </source>
</evidence>